<dbReference type="InterPro" id="IPR019786">
    <property type="entry name" value="Zinc_finger_PHD-type_CS"/>
</dbReference>
<dbReference type="CDD" id="cd15550">
    <property type="entry name" value="PHD_MLL5"/>
    <property type="match status" value="1"/>
</dbReference>
<dbReference type="SMART" id="SM00249">
    <property type="entry name" value="PHD"/>
    <property type="match status" value="1"/>
</dbReference>
<keyword evidence="1" id="KW-0479">Metal-binding</keyword>
<accession>A0A9W8HW91</accession>
<comment type="caution">
    <text evidence="6">The sequence shown here is derived from an EMBL/GenBank/DDBJ whole genome shotgun (WGS) entry which is preliminary data.</text>
</comment>
<keyword evidence="7" id="KW-1185">Reference proteome</keyword>
<keyword evidence="2" id="KW-0863">Zinc-finger</keyword>
<proteinExistence type="predicted"/>
<feature type="region of interest" description="Disordered" evidence="4">
    <location>
        <begin position="444"/>
        <end position="478"/>
    </location>
</feature>
<evidence type="ECO:0000256" key="4">
    <source>
        <dbReference type="SAM" id="MobiDB-lite"/>
    </source>
</evidence>
<organism evidence="6 7">
    <name type="scientific">Coemansia guatemalensis</name>
    <dbReference type="NCBI Taxonomy" id="2761395"/>
    <lineage>
        <taxon>Eukaryota</taxon>
        <taxon>Fungi</taxon>
        <taxon>Fungi incertae sedis</taxon>
        <taxon>Zoopagomycota</taxon>
        <taxon>Kickxellomycotina</taxon>
        <taxon>Kickxellomycetes</taxon>
        <taxon>Kickxellales</taxon>
        <taxon>Kickxellaceae</taxon>
        <taxon>Coemansia</taxon>
    </lineage>
</organism>
<dbReference type="GO" id="GO:0070210">
    <property type="term" value="C:Rpd3L-Expanded complex"/>
    <property type="evidence" value="ECO:0007669"/>
    <property type="project" value="TreeGrafter"/>
</dbReference>
<dbReference type="InterPro" id="IPR013083">
    <property type="entry name" value="Znf_RING/FYVE/PHD"/>
</dbReference>
<feature type="compositionally biased region" description="Basic residues" evidence="4">
    <location>
        <begin position="271"/>
        <end position="281"/>
    </location>
</feature>
<keyword evidence="3" id="KW-0862">Zinc</keyword>
<protein>
    <submittedName>
        <fullName evidence="6">Histone deacetylase complex subunit</fullName>
    </submittedName>
</protein>
<feature type="compositionally biased region" description="Low complexity" evidence="4">
    <location>
        <begin position="364"/>
        <end position="386"/>
    </location>
</feature>
<dbReference type="OrthoDB" id="418595at2759"/>
<feature type="region of interest" description="Disordered" evidence="4">
    <location>
        <begin position="92"/>
        <end position="160"/>
    </location>
</feature>
<dbReference type="AlphaFoldDB" id="A0A9W8HW91"/>
<feature type="compositionally biased region" description="Pro residues" evidence="4">
    <location>
        <begin position="395"/>
        <end position="405"/>
    </location>
</feature>
<evidence type="ECO:0000259" key="5">
    <source>
        <dbReference type="SMART" id="SM00249"/>
    </source>
</evidence>
<sequence length="624" mass="66350">MRRLGGYTDGGTLVAAPTALGYEPWPTETLHDWWRWNHQPERQSSARVGQQHNSGDSCRRVKCNDALQRQPYRVSIGTPVPAATCSLGNGATSGAKAVASDAGDEAQQTADRRDSDSEGGGMSSGGRQSDGSEEGNGSDGGSDEDDGSDGSSGTSDDGVVRCVCGERNDGELMIQCEVCQVWQHTLCMGIRDSAHIPDDYYCEKCRPGDHPYINSRPRSRVLADASAMGSSMMRRSAVMAVAKMSAREEYRSAAAAAAIAASVAAAAPTTRRARKPTRAKRQPAEASSTDDRAATLADPEAATHAKPKPRRRASGAPAKRAGSGKRRRVAEAPESTSPADAAAEDVVARMMAGSPRTPKRPRNRSASSAPRRAPATPAAAPVLPTTRRGKSAPGSPHPQRSPSPPLQSLLYGAMSRGVLSAARVAVSASNSPLFAQGGDATFDAFADSHSGGPTEAPNGTSDTPPDAPSVAPSDARPSFPPLLMTDIDGNSFSVPPDLLNSNGQPVYSSTDTASMCRIRYPPPRSSLPDLSRRAKQLLEWLGKTQVEYEHERCTWLTPPDSLPSRPSAAQPPDRMSRRLSDAPTSPIAPTDWPDDDCDRPQRSTLSIMEDLVWRLIRFQETYSA</sequence>
<dbReference type="GO" id="GO:0033698">
    <property type="term" value="C:Rpd3L complex"/>
    <property type="evidence" value="ECO:0007669"/>
    <property type="project" value="TreeGrafter"/>
</dbReference>
<dbReference type="SUPFAM" id="SSF57903">
    <property type="entry name" value="FYVE/PHD zinc finger"/>
    <property type="match status" value="1"/>
</dbReference>
<evidence type="ECO:0000313" key="6">
    <source>
        <dbReference type="EMBL" id="KAJ2802858.1"/>
    </source>
</evidence>
<dbReference type="GO" id="GO:0008270">
    <property type="term" value="F:zinc ion binding"/>
    <property type="evidence" value="ECO:0007669"/>
    <property type="project" value="UniProtKB-KW"/>
</dbReference>
<dbReference type="Proteomes" id="UP001140094">
    <property type="component" value="Unassembled WGS sequence"/>
</dbReference>
<dbReference type="GO" id="GO:0061188">
    <property type="term" value="P:negative regulation of rDNA heterochromatin formation"/>
    <property type="evidence" value="ECO:0007669"/>
    <property type="project" value="TreeGrafter"/>
</dbReference>
<dbReference type="EMBL" id="JANBUO010000600">
    <property type="protein sequence ID" value="KAJ2802858.1"/>
    <property type="molecule type" value="Genomic_DNA"/>
</dbReference>
<reference evidence="6" key="1">
    <citation type="submission" date="2022-07" db="EMBL/GenBank/DDBJ databases">
        <title>Phylogenomic reconstructions and comparative analyses of Kickxellomycotina fungi.</title>
        <authorList>
            <person name="Reynolds N.K."/>
            <person name="Stajich J.E."/>
            <person name="Barry K."/>
            <person name="Grigoriev I.V."/>
            <person name="Crous P."/>
            <person name="Smith M.E."/>
        </authorList>
    </citation>
    <scope>NUCLEOTIDE SEQUENCE</scope>
    <source>
        <strain evidence="6">NRRL 1565</strain>
    </source>
</reference>
<name>A0A9W8HW91_9FUNG</name>
<evidence type="ECO:0000256" key="1">
    <source>
        <dbReference type="ARBA" id="ARBA00022723"/>
    </source>
</evidence>
<evidence type="ECO:0000256" key="2">
    <source>
        <dbReference type="ARBA" id="ARBA00022771"/>
    </source>
</evidence>
<dbReference type="Gene3D" id="3.30.40.10">
    <property type="entry name" value="Zinc/RING finger domain, C3HC4 (zinc finger)"/>
    <property type="match status" value="1"/>
</dbReference>
<dbReference type="PANTHER" id="PTHR47793:SF1">
    <property type="entry name" value="HISTONE DEACETYLASE COMPLEX SUBUNIT CTI6"/>
    <property type="match status" value="1"/>
</dbReference>
<dbReference type="InterPro" id="IPR001965">
    <property type="entry name" value="Znf_PHD"/>
</dbReference>
<dbReference type="PROSITE" id="PS01359">
    <property type="entry name" value="ZF_PHD_1"/>
    <property type="match status" value="1"/>
</dbReference>
<dbReference type="InterPro" id="IPR053051">
    <property type="entry name" value="HDAC_complex_subunit"/>
</dbReference>
<dbReference type="InterPro" id="IPR011011">
    <property type="entry name" value="Znf_FYVE_PHD"/>
</dbReference>
<evidence type="ECO:0000313" key="7">
    <source>
        <dbReference type="Proteomes" id="UP001140094"/>
    </source>
</evidence>
<feature type="region of interest" description="Disordered" evidence="4">
    <location>
        <begin position="262"/>
        <end position="409"/>
    </location>
</feature>
<feature type="domain" description="Zinc finger PHD-type" evidence="5">
    <location>
        <begin position="161"/>
        <end position="206"/>
    </location>
</feature>
<dbReference type="Pfam" id="PF20826">
    <property type="entry name" value="PHD_5"/>
    <property type="match status" value="1"/>
</dbReference>
<dbReference type="PANTHER" id="PTHR47793">
    <property type="entry name" value="HISTONE DEACETYLASE COMPLEX SUBUNIT CTI6"/>
    <property type="match status" value="1"/>
</dbReference>
<dbReference type="GO" id="GO:0061186">
    <property type="term" value="P:negative regulation of silent mating-type cassette heterochromatin formation"/>
    <property type="evidence" value="ECO:0007669"/>
    <property type="project" value="TreeGrafter"/>
</dbReference>
<feature type="region of interest" description="Disordered" evidence="4">
    <location>
        <begin position="555"/>
        <end position="601"/>
    </location>
</feature>
<gene>
    <name evidence="6" type="primary">CTI6</name>
    <name evidence="6" type="ORF">H4R20_003116</name>
</gene>
<evidence type="ECO:0000256" key="3">
    <source>
        <dbReference type="ARBA" id="ARBA00022833"/>
    </source>
</evidence>
<feature type="compositionally biased region" description="Low complexity" evidence="4">
    <location>
        <begin position="461"/>
        <end position="477"/>
    </location>
</feature>